<dbReference type="InterPro" id="IPR026912">
    <property type="entry name" value="Adenine_deam_C"/>
</dbReference>
<dbReference type="InterPro" id="IPR006680">
    <property type="entry name" value="Amidohydro-rel"/>
</dbReference>
<comment type="catalytic activity">
    <reaction evidence="4">
        <text>adenine + H2O + H(+) = hypoxanthine + NH4(+)</text>
        <dbReference type="Rhea" id="RHEA:23688"/>
        <dbReference type="ChEBI" id="CHEBI:15377"/>
        <dbReference type="ChEBI" id="CHEBI:15378"/>
        <dbReference type="ChEBI" id="CHEBI:16708"/>
        <dbReference type="ChEBI" id="CHEBI:17368"/>
        <dbReference type="ChEBI" id="CHEBI:28938"/>
        <dbReference type="EC" id="3.5.4.2"/>
    </reaction>
</comment>
<dbReference type="InterPro" id="IPR011059">
    <property type="entry name" value="Metal-dep_hydrolase_composite"/>
</dbReference>
<evidence type="ECO:0000256" key="4">
    <source>
        <dbReference type="ARBA" id="ARBA00047720"/>
    </source>
</evidence>
<sequence length="607" mass="66955">MLVSNGVRRVLSVHQRHRSEDTVPESPTYPPLAAEDVAAQEDHVRTIFDILAGEREADLLLRNLHIVDVHTESVCPGSLLVYRQRIIALNPDESIVRVREVFDGEGLYAIPGLIDAHLHFESQLAHPAAFGEAIVPSGTTTVFGETLDFASAAGNEAVEAVQTLFADHEKLPYRLYAFAPGKKTSTDVTEAMLKMDPVIGLGELAHLSYMTGDADDFRKSALGRANSGFVNCHWGVTALSDMLLNYMPAIGVDNNHDVWNEDDIEKSVRYGLNTQIKFGVGSPEVIRTMLRAIVKRRWPAENFQLCADNISVDRVLRQGHIDWVISLAIEMGMPPIKAIKMGTLYAARSFRKDRDLGSLSPGRFADIVLTDSLAKINPRYVFKGGELVARDRKLLNRVGIDYSSLARKPKPGLADLVPEQLDLTPIEVSAEGDQAKVLLFDVYGRGHLKFAQEIWVPFRDGAVVPEHEGERLNRISVVQRYADGERHIVTGLFKGVSIDRGAVSTFWPAPSAYFVSVGRESAEMCANLKQLDTLVGGCLVTEDGETTACLPLEFYGVMADMNLAELVDATRSVDTALEKLGNRNEGEPVVNKLLTLFISLDRFGFMK</sequence>
<evidence type="ECO:0000256" key="3">
    <source>
        <dbReference type="ARBA" id="ARBA00022801"/>
    </source>
</evidence>
<reference evidence="7 8" key="1">
    <citation type="submission" date="2020-08" db="EMBL/GenBank/DDBJ databases">
        <title>Amycolatopsis sp. nov. DR6-1 isolated from Dendrobium heterocarpum.</title>
        <authorList>
            <person name="Tedsree N."/>
            <person name="Kuncharoen N."/>
            <person name="Likhitwitayawuid K."/>
            <person name="Tanasupawat S."/>
        </authorList>
    </citation>
    <scope>NUCLEOTIDE SEQUENCE [LARGE SCALE GENOMIC DNA]</scope>
    <source>
        <strain evidence="7 8">DR6-1</strain>
    </source>
</reference>
<dbReference type="Pfam" id="PF13382">
    <property type="entry name" value="Adenine_deam_C"/>
    <property type="match status" value="1"/>
</dbReference>
<dbReference type="PANTHER" id="PTHR11113">
    <property type="entry name" value="N-ACETYLGLUCOSAMINE-6-PHOSPHATE DEACETYLASE"/>
    <property type="match status" value="1"/>
</dbReference>
<dbReference type="Pfam" id="PF01979">
    <property type="entry name" value="Amidohydro_1"/>
    <property type="match status" value="1"/>
</dbReference>
<dbReference type="EC" id="3.5.4.2" evidence="2"/>
<dbReference type="EMBL" id="JACGZW010000011">
    <property type="protein sequence ID" value="MBB1157670.1"/>
    <property type="molecule type" value="Genomic_DNA"/>
</dbReference>
<feature type="domain" description="Amidohydrolase-related" evidence="5">
    <location>
        <begin position="327"/>
        <end position="388"/>
    </location>
</feature>
<dbReference type="Proteomes" id="UP000526734">
    <property type="component" value="Unassembled WGS sequence"/>
</dbReference>
<dbReference type="PANTHER" id="PTHR11113:SF2">
    <property type="entry name" value="ADENINE DEAMINASE"/>
    <property type="match status" value="1"/>
</dbReference>
<keyword evidence="3" id="KW-0378">Hydrolase</keyword>
<comment type="caution">
    <text evidence="7">The sequence shown here is derived from an EMBL/GenBank/DDBJ whole genome shotgun (WGS) entry which is preliminary data.</text>
</comment>
<dbReference type="Gene3D" id="2.30.40.10">
    <property type="entry name" value="Urease, subunit C, domain 1"/>
    <property type="match status" value="1"/>
</dbReference>
<accession>A0A7W3W2P2</accession>
<evidence type="ECO:0000313" key="8">
    <source>
        <dbReference type="Proteomes" id="UP000526734"/>
    </source>
</evidence>
<evidence type="ECO:0000259" key="5">
    <source>
        <dbReference type="Pfam" id="PF01979"/>
    </source>
</evidence>
<dbReference type="Gene3D" id="3.20.20.140">
    <property type="entry name" value="Metal-dependent hydrolases"/>
    <property type="match status" value="1"/>
</dbReference>
<dbReference type="AlphaFoldDB" id="A0A7W3W2P2"/>
<proteinExistence type="inferred from homology"/>
<dbReference type="SUPFAM" id="SSF51556">
    <property type="entry name" value="Metallo-dependent hydrolases"/>
    <property type="match status" value="1"/>
</dbReference>
<dbReference type="RefSeq" id="WP_182894504.1">
    <property type="nucleotide sequence ID" value="NZ_JACGZW010000011.1"/>
</dbReference>
<organism evidence="7 8">
    <name type="scientific">Amycolatopsis dendrobii</name>
    <dbReference type="NCBI Taxonomy" id="2760662"/>
    <lineage>
        <taxon>Bacteria</taxon>
        <taxon>Bacillati</taxon>
        <taxon>Actinomycetota</taxon>
        <taxon>Actinomycetes</taxon>
        <taxon>Pseudonocardiales</taxon>
        <taxon>Pseudonocardiaceae</taxon>
        <taxon>Amycolatopsis</taxon>
    </lineage>
</organism>
<evidence type="ECO:0000256" key="1">
    <source>
        <dbReference type="ARBA" id="ARBA00006773"/>
    </source>
</evidence>
<protein>
    <recommendedName>
        <fullName evidence="2">adenine deaminase</fullName>
        <ecNumber evidence="2">3.5.4.2</ecNumber>
    </recommendedName>
</protein>
<feature type="domain" description="Adenine deaminase C-terminal" evidence="6">
    <location>
        <begin position="454"/>
        <end position="586"/>
    </location>
</feature>
<dbReference type="GO" id="GO:0000034">
    <property type="term" value="F:adenine deaminase activity"/>
    <property type="evidence" value="ECO:0007669"/>
    <property type="project" value="UniProtKB-EC"/>
</dbReference>
<keyword evidence="8" id="KW-1185">Reference proteome</keyword>
<gene>
    <name evidence="7" type="ORF">H4281_31375</name>
</gene>
<comment type="similarity">
    <text evidence="1">Belongs to the metallo-dependent hydrolases superfamily. Adenine deaminase family.</text>
</comment>
<evidence type="ECO:0000256" key="2">
    <source>
        <dbReference type="ARBA" id="ARBA00012782"/>
    </source>
</evidence>
<dbReference type="InterPro" id="IPR032466">
    <property type="entry name" value="Metal_Hydrolase"/>
</dbReference>
<evidence type="ECO:0000259" key="6">
    <source>
        <dbReference type="Pfam" id="PF13382"/>
    </source>
</evidence>
<dbReference type="SUPFAM" id="SSF51338">
    <property type="entry name" value="Composite domain of metallo-dependent hydrolases"/>
    <property type="match status" value="1"/>
</dbReference>
<name>A0A7W3W2P2_9PSEU</name>
<evidence type="ECO:0000313" key="7">
    <source>
        <dbReference type="EMBL" id="MBB1157670.1"/>
    </source>
</evidence>